<accession>A0A430BDV8</accession>
<dbReference type="RefSeq" id="WP_126000064.1">
    <property type="nucleotide sequence ID" value="NZ_QRAL01000053.1"/>
</dbReference>
<feature type="chain" id="PRO_5019060405" description="TonB-dependent receptor" evidence="2">
    <location>
        <begin position="25"/>
        <end position="129"/>
    </location>
</feature>
<sequence length="129" mass="13636">MTLRYLKLTAVAASLIAGPNPVLAQDDRQAMAIATIVGRAEPSMTQAAAVVDAVPLQDRLANAIRGTRSATPPARLDGPVSHIPLQDLLVASLTGSGRLEFTRGGQMTDEKSRLSAEASDQTSDEFEHQ</sequence>
<keyword evidence="2" id="KW-0732">Signal</keyword>
<feature type="signal peptide" evidence="2">
    <location>
        <begin position="1"/>
        <end position="24"/>
    </location>
</feature>
<comment type="caution">
    <text evidence="3">The sequence shown here is derived from an EMBL/GenBank/DDBJ whole genome shotgun (WGS) entry which is preliminary data.</text>
</comment>
<dbReference type="Proteomes" id="UP000287401">
    <property type="component" value="Unassembled WGS sequence"/>
</dbReference>
<organism evidence="3 4">
    <name type="scientific">Sphingobium yanoikuyae</name>
    <name type="common">Sphingomonas yanoikuyae</name>
    <dbReference type="NCBI Taxonomy" id="13690"/>
    <lineage>
        <taxon>Bacteria</taxon>
        <taxon>Pseudomonadati</taxon>
        <taxon>Pseudomonadota</taxon>
        <taxon>Alphaproteobacteria</taxon>
        <taxon>Sphingomonadales</taxon>
        <taxon>Sphingomonadaceae</taxon>
        <taxon>Sphingobium</taxon>
    </lineage>
</organism>
<dbReference type="AlphaFoldDB" id="A0A430BDV8"/>
<evidence type="ECO:0000313" key="3">
    <source>
        <dbReference type="EMBL" id="RSU47071.1"/>
    </source>
</evidence>
<reference evidence="3 4" key="1">
    <citation type="submission" date="2018-07" db="EMBL/GenBank/DDBJ databases">
        <title>Genomic and Epidemiologic Investigation of an Indolent Hospital Outbreak.</title>
        <authorList>
            <person name="Johnson R.C."/>
            <person name="Deming C."/>
            <person name="Conlan S."/>
            <person name="Zellmer C.J."/>
            <person name="Michelin A.V."/>
            <person name="Lee-Lin S."/>
            <person name="Thomas P.J."/>
            <person name="Park M."/>
            <person name="Weingarten R.A."/>
            <person name="Less J."/>
            <person name="Dekker J.P."/>
            <person name="Frank K.M."/>
            <person name="Musser K.A."/>
            <person name="Mcquiston J.R."/>
            <person name="Henderson D.K."/>
            <person name="Lau A.F."/>
            <person name="Palmore T.N."/>
            <person name="Segre J.A."/>
        </authorList>
    </citation>
    <scope>NUCLEOTIDE SEQUENCE [LARGE SCALE GENOMIC DNA]</scope>
    <source>
        <strain evidence="3 4">SK-NIH.Env6_1116</strain>
    </source>
</reference>
<feature type="region of interest" description="Disordered" evidence="1">
    <location>
        <begin position="100"/>
        <end position="129"/>
    </location>
</feature>
<evidence type="ECO:0000256" key="2">
    <source>
        <dbReference type="SAM" id="SignalP"/>
    </source>
</evidence>
<gene>
    <name evidence="3" type="ORF">DAH51_25160</name>
</gene>
<protein>
    <recommendedName>
        <fullName evidence="5">TonB-dependent receptor</fullName>
    </recommendedName>
</protein>
<evidence type="ECO:0008006" key="5">
    <source>
        <dbReference type="Google" id="ProtNLM"/>
    </source>
</evidence>
<dbReference type="EMBL" id="QRAL01000053">
    <property type="protein sequence ID" value="RSU47071.1"/>
    <property type="molecule type" value="Genomic_DNA"/>
</dbReference>
<evidence type="ECO:0000256" key="1">
    <source>
        <dbReference type="SAM" id="MobiDB-lite"/>
    </source>
</evidence>
<proteinExistence type="predicted"/>
<name>A0A430BDV8_SPHYA</name>
<evidence type="ECO:0000313" key="4">
    <source>
        <dbReference type="Proteomes" id="UP000287401"/>
    </source>
</evidence>